<evidence type="ECO:0000313" key="8">
    <source>
        <dbReference type="EMBL" id="BCI58659.1"/>
    </source>
</evidence>
<comment type="function">
    <text evidence="2 7">Catalyzes the formation of N(7)-methylguanine at position 46 (m7G46) in tRNA.</text>
</comment>
<dbReference type="InterPro" id="IPR055361">
    <property type="entry name" value="tRNA_methyltr_TrmB_bact"/>
</dbReference>
<name>A0A7G1HN37_HELPX</name>
<dbReference type="NCBIfam" id="TIGR00091">
    <property type="entry name" value="tRNA (guanosine(46)-N7)-methyltransferase TrmB"/>
    <property type="match status" value="1"/>
</dbReference>
<evidence type="ECO:0000256" key="1">
    <source>
        <dbReference type="ARBA" id="ARBA00000142"/>
    </source>
</evidence>
<comment type="similarity">
    <text evidence="7">Belongs to the class I-like SAM-binding methyltransferase superfamily. TrmB family.</text>
</comment>
<dbReference type="SUPFAM" id="SSF53335">
    <property type="entry name" value="S-adenosyl-L-methionine-dependent methyltransferases"/>
    <property type="match status" value="1"/>
</dbReference>
<dbReference type="Gene3D" id="3.40.50.150">
    <property type="entry name" value="Vaccinia Virus protein VP39"/>
    <property type="match status" value="1"/>
</dbReference>
<dbReference type="HAMAP" id="MF_01057">
    <property type="entry name" value="tRNA_methyltr_TrmB"/>
    <property type="match status" value="1"/>
</dbReference>
<feature type="binding site" evidence="7">
    <location>
        <position position="124"/>
    </location>
    <ligand>
        <name>S-adenosyl-L-methionine</name>
        <dbReference type="ChEBI" id="CHEBI:59789"/>
    </ligand>
</feature>
<dbReference type="EMBL" id="AP023320">
    <property type="protein sequence ID" value="BCI58659.1"/>
    <property type="molecule type" value="Genomic_DNA"/>
</dbReference>
<reference evidence="8" key="1">
    <citation type="submission" date="2020-07" db="EMBL/GenBank/DDBJ databases">
        <title>Genome sequencing reveals virulence potentials of Helicobacter pylori strain KE21 isolated from a Kenyan patient with gastric signet ring cell carcinoma.</title>
        <authorList>
            <person name="Mwangi C.N."/>
            <person name="Njoroge S."/>
            <person name="Kabamba T.E."/>
            <person name="Matsumoto T."/>
            <person name="Nyerere A."/>
            <person name="Devani S."/>
            <person name="Rajula A."/>
            <person name="Moloo Z."/>
            <person name="Revathi G."/>
            <person name="Yamaoka Y."/>
        </authorList>
    </citation>
    <scope>NUCLEOTIDE SEQUENCE</scope>
    <source>
        <strain evidence="8">HpKE21</strain>
    </source>
</reference>
<keyword evidence="4 7" id="KW-0808">Transferase</keyword>
<dbReference type="GO" id="GO:0008176">
    <property type="term" value="F:tRNA (guanine(46)-N7)-methyltransferase activity"/>
    <property type="evidence" value="ECO:0007669"/>
    <property type="project" value="UniProtKB-UniRule"/>
</dbReference>
<evidence type="ECO:0000256" key="6">
    <source>
        <dbReference type="ARBA" id="ARBA00022694"/>
    </source>
</evidence>
<dbReference type="InterPro" id="IPR003358">
    <property type="entry name" value="tRNA_(Gua-N-7)_MeTrfase_Trmb"/>
</dbReference>
<evidence type="ECO:0000256" key="5">
    <source>
        <dbReference type="ARBA" id="ARBA00022691"/>
    </source>
</evidence>
<dbReference type="UniPathway" id="UPA00989"/>
<gene>
    <name evidence="7 8" type="primary">trmB</name>
    <name evidence="8" type="ORF">HPKE_09140</name>
</gene>
<dbReference type="AlphaFoldDB" id="A0A7G1HN37"/>
<accession>A0A7G1HN37</accession>
<proteinExistence type="inferred from homology"/>
<keyword evidence="6 7" id="KW-0819">tRNA processing</keyword>
<dbReference type="GO" id="GO:0043527">
    <property type="term" value="C:tRNA methyltransferase complex"/>
    <property type="evidence" value="ECO:0007669"/>
    <property type="project" value="TreeGrafter"/>
</dbReference>
<sequence>MPHFLAKLDSKPLEYPLIRGDFCFHKEFLSLKHPTKSCVYASFKNDVFLLQKIRRAGDFLIKSEKATPLKREILKQALRIYSQSFEVISHNLQENSKHASQKKALDLEAFEDFIQNNQAPILIEIGFGSGRHLIELAKNNPTKTCLGIEIHTPSIAQILKQIELLDLKNLHILQGDGRLILESMPNHKCEKIFVHFPVPWNEKKHRRVLSEKFLNEALRVLKPRGFLELRTDDSLYFEDSLKLALKNFQCEIEIKKNAQIPVVSKYEARWNKLKKDIYDLKIYSLGLDENPTQNHALDFSFDTITINKESVGTILKTPKIIQEGYFVHVCNIYENKGDFLVELSMGDFDWPVRLFVLLAENQIFYLNKSPLKTLNNHKAHLLLQNILSQKELDECDHRSE</sequence>
<evidence type="ECO:0000256" key="7">
    <source>
        <dbReference type="HAMAP-Rule" id="MF_01057"/>
    </source>
</evidence>
<feature type="binding site" evidence="7">
    <location>
        <position position="232"/>
    </location>
    <ligand>
        <name>substrate</name>
    </ligand>
</feature>
<dbReference type="PROSITE" id="PS51625">
    <property type="entry name" value="SAM_MT_TRMB"/>
    <property type="match status" value="1"/>
</dbReference>
<dbReference type="PANTHER" id="PTHR23417">
    <property type="entry name" value="3-DEOXY-D-MANNO-OCTULOSONIC-ACID TRANSFERASE/TRNA GUANINE-N 7 - -METHYLTRANSFERASE"/>
    <property type="match status" value="1"/>
</dbReference>
<organism evidence="8">
    <name type="scientific">Helicobacter pylori</name>
    <name type="common">Campylobacter pylori</name>
    <dbReference type="NCBI Taxonomy" id="210"/>
    <lineage>
        <taxon>Bacteria</taxon>
        <taxon>Pseudomonadati</taxon>
        <taxon>Campylobacterota</taxon>
        <taxon>Epsilonproteobacteria</taxon>
        <taxon>Campylobacterales</taxon>
        <taxon>Helicobacteraceae</taxon>
        <taxon>Helicobacter</taxon>
    </lineage>
</organism>
<protein>
    <recommendedName>
        <fullName evidence="7">tRNA (guanine-N(7)-)-methyltransferase</fullName>
        <ecNumber evidence="7">2.1.1.33</ecNumber>
    </recommendedName>
    <alternativeName>
        <fullName evidence="7">tRNA (guanine(46)-N(7))-methyltransferase</fullName>
    </alternativeName>
    <alternativeName>
        <fullName evidence="7">tRNA(m7G46)-methyltransferase</fullName>
    </alternativeName>
</protein>
<dbReference type="EC" id="2.1.1.33" evidence="7"/>
<feature type="binding site" evidence="7">
    <location>
        <position position="149"/>
    </location>
    <ligand>
        <name>S-adenosyl-L-methionine</name>
        <dbReference type="ChEBI" id="CHEBI:59789"/>
    </ligand>
</feature>
<keyword evidence="3 7" id="KW-0489">Methyltransferase</keyword>
<comment type="pathway">
    <text evidence="7">tRNA modification; N(7)-methylguanine-tRNA biosynthesis.</text>
</comment>
<dbReference type="PANTHER" id="PTHR23417:SF14">
    <property type="entry name" value="PENTACOTRIPEPTIDE-REPEAT REGION OF PRORP DOMAIN-CONTAINING PROTEIN"/>
    <property type="match status" value="1"/>
</dbReference>
<dbReference type="NCBIfam" id="NF010719">
    <property type="entry name" value="PRK14121.1"/>
    <property type="match status" value="1"/>
</dbReference>
<comment type="catalytic activity">
    <reaction evidence="1 7">
        <text>guanosine(46) in tRNA + S-adenosyl-L-methionine = N(7)-methylguanosine(46) in tRNA + S-adenosyl-L-homocysteine</text>
        <dbReference type="Rhea" id="RHEA:42708"/>
        <dbReference type="Rhea" id="RHEA-COMP:10188"/>
        <dbReference type="Rhea" id="RHEA-COMP:10189"/>
        <dbReference type="ChEBI" id="CHEBI:57856"/>
        <dbReference type="ChEBI" id="CHEBI:59789"/>
        <dbReference type="ChEBI" id="CHEBI:74269"/>
        <dbReference type="ChEBI" id="CHEBI:74480"/>
        <dbReference type="EC" id="2.1.1.33"/>
    </reaction>
</comment>
<evidence type="ECO:0000256" key="2">
    <source>
        <dbReference type="ARBA" id="ARBA00003015"/>
    </source>
</evidence>
<dbReference type="CDD" id="cd02440">
    <property type="entry name" value="AdoMet_MTases"/>
    <property type="match status" value="1"/>
</dbReference>
<dbReference type="InterPro" id="IPR029063">
    <property type="entry name" value="SAM-dependent_MTases_sf"/>
</dbReference>
<dbReference type="Pfam" id="PF02390">
    <property type="entry name" value="Methyltransf_4"/>
    <property type="match status" value="1"/>
</dbReference>
<feature type="binding site" evidence="7">
    <location>
        <position position="176"/>
    </location>
    <ligand>
        <name>S-adenosyl-L-methionine</name>
        <dbReference type="ChEBI" id="CHEBI:59789"/>
    </ligand>
</feature>
<keyword evidence="5 7" id="KW-0949">S-adenosyl-L-methionine</keyword>
<comment type="caution">
    <text evidence="7">Lacks conserved residue(s) required for the propagation of feature annotation.</text>
</comment>
<evidence type="ECO:0000256" key="4">
    <source>
        <dbReference type="ARBA" id="ARBA00022679"/>
    </source>
</evidence>
<evidence type="ECO:0000256" key="3">
    <source>
        <dbReference type="ARBA" id="ARBA00022603"/>
    </source>
</evidence>